<protein>
    <submittedName>
        <fullName evidence="2">Uncharacterized protein</fullName>
    </submittedName>
</protein>
<evidence type="ECO:0000313" key="2">
    <source>
        <dbReference type="EMBL" id="KAK4448982.1"/>
    </source>
</evidence>
<evidence type="ECO:0000256" key="1">
    <source>
        <dbReference type="SAM" id="MobiDB-lite"/>
    </source>
</evidence>
<feature type="region of interest" description="Disordered" evidence="1">
    <location>
        <begin position="126"/>
        <end position="146"/>
    </location>
</feature>
<proteinExistence type="predicted"/>
<reference evidence="2" key="1">
    <citation type="journal article" date="2023" name="Mol. Phylogenet. Evol.">
        <title>Genome-scale phylogeny and comparative genomics of the fungal order Sordariales.</title>
        <authorList>
            <person name="Hensen N."/>
            <person name="Bonometti L."/>
            <person name="Westerberg I."/>
            <person name="Brannstrom I.O."/>
            <person name="Guillou S."/>
            <person name="Cros-Aarteil S."/>
            <person name="Calhoun S."/>
            <person name="Haridas S."/>
            <person name="Kuo A."/>
            <person name="Mondo S."/>
            <person name="Pangilinan J."/>
            <person name="Riley R."/>
            <person name="LaButti K."/>
            <person name="Andreopoulos B."/>
            <person name="Lipzen A."/>
            <person name="Chen C."/>
            <person name="Yan M."/>
            <person name="Daum C."/>
            <person name="Ng V."/>
            <person name="Clum A."/>
            <person name="Steindorff A."/>
            <person name="Ohm R.A."/>
            <person name="Martin F."/>
            <person name="Silar P."/>
            <person name="Natvig D.O."/>
            <person name="Lalanne C."/>
            <person name="Gautier V."/>
            <person name="Ament-Velasquez S.L."/>
            <person name="Kruys A."/>
            <person name="Hutchinson M.I."/>
            <person name="Powell A.J."/>
            <person name="Barry K."/>
            <person name="Miller A.N."/>
            <person name="Grigoriev I.V."/>
            <person name="Debuchy R."/>
            <person name="Gladieux P."/>
            <person name="Hiltunen Thoren M."/>
            <person name="Johannesson H."/>
        </authorList>
    </citation>
    <scope>NUCLEOTIDE SEQUENCE</scope>
    <source>
        <strain evidence="2">PSN243</strain>
    </source>
</reference>
<accession>A0AAV9GLD3</accession>
<feature type="region of interest" description="Disordered" evidence="1">
    <location>
        <begin position="33"/>
        <end position="65"/>
    </location>
</feature>
<reference evidence="2" key="2">
    <citation type="submission" date="2023-05" db="EMBL/GenBank/DDBJ databases">
        <authorList>
            <consortium name="Lawrence Berkeley National Laboratory"/>
            <person name="Steindorff A."/>
            <person name="Hensen N."/>
            <person name="Bonometti L."/>
            <person name="Westerberg I."/>
            <person name="Brannstrom I.O."/>
            <person name="Guillou S."/>
            <person name="Cros-Aarteil S."/>
            <person name="Calhoun S."/>
            <person name="Haridas S."/>
            <person name="Kuo A."/>
            <person name="Mondo S."/>
            <person name="Pangilinan J."/>
            <person name="Riley R."/>
            <person name="Labutti K."/>
            <person name="Andreopoulos B."/>
            <person name="Lipzen A."/>
            <person name="Chen C."/>
            <person name="Yanf M."/>
            <person name="Daum C."/>
            <person name="Ng V."/>
            <person name="Clum A."/>
            <person name="Ohm R."/>
            <person name="Martin F."/>
            <person name="Silar P."/>
            <person name="Natvig D."/>
            <person name="Lalanne C."/>
            <person name="Gautier V."/>
            <person name="Ament-Velasquez S.L."/>
            <person name="Kruys A."/>
            <person name="Hutchinson M.I."/>
            <person name="Powell A.J."/>
            <person name="Barry K."/>
            <person name="Miller A.N."/>
            <person name="Grigoriev I.V."/>
            <person name="Debuchy R."/>
            <person name="Gladieux P."/>
            <person name="Thoren M.H."/>
            <person name="Johannesson H."/>
        </authorList>
    </citation>
    <scope>NUCLEOTIDE SEQUENCE</scope>
    <source>
        <strain evidence="2">PSN243</strain>
    </source>
</reference>
<dbReference type="EMBL" id="MU865940">
    <property type="protein sequence ID" value="KAK4448982.1"/>
    <property type="molecule type" value="Genomic_DNA"/>
</dbReference>
<dbReference type="Proteomes" id="UP001321760">
    <property type="component" value="Unassembled WGS sequence"/>
</dbReference>
<feature type="region of interest" description="Disordered" evidence="1">
    <location>
        <begin position="163"/>
        <end position="203"/>
    </location>
</feature>
<gene>
    <name evidence="2" type="ORF">QBC34DRAFT_101541</name>
</gene>
<name>A0AAV9GLD3_9PEZI</name>
<comment type="caution">
    <text evidence="2">The sequence shown here is derived from an EMBL/GenBank/DDBJ whole genome shotgun (WGS) entry which is preliminary data.</text>
</comment>
<evidence type="ECO:0000313" key="3">
    <source>
        <dbReference type="Proteomes" id="UP001321760"/>
    </source>
</evidence>
<keyword evidence="3" id="KW-1185">Reference proteome</keyword>
<organism evidence="2 3">
    <name type="scientific">Podospora aff. communis PSN243</name>
    <dbReference type="NCBI Taxonomy" id="3040156"/>
    <lineage>
        <taxon>Eukaryota</taxon>
        <taxon>Fungi</taxon>
        <taxon>Dikarya</taxon>
        <taxon>Ascomycota</taxon>
        <taxon>Pezizomycotina</taxon>
        <taxon>Sordariomycetes</taxon>
        <taxon>Sordariomycetidae</taxon>
        <taxon>Sordariales</taxon>
        <taxon>Podosporaceae</taxon>
        <taxon>Podospora</taxon>
    </lineage>
</organism>
<sequence length="225" mass="24837">MKTVGRVPLTFPTSNRGVVGALCGRHRVSRATTTSSRSECQGLASTSINLGPENSQGRNRGQNHAPLPLSVNHVRCRGSLPGLSTWNSLPSAQGNFEDLPFLPTGTSTCRTRPPCRVCHTPTAAPFGRQHLSRTKKKSRNTPRRSHPSFCFVHFRTAIPYEKHDSVQCRAPRRSAQPQKSVPSRRGRDNEGQPEGHCIEIDPRSMMGWPVLRGAELELSRPGPRH</sequence>
<feature type="compositionally biased region" description="Polar residues" evidence="1">
    <location>
        <begin position="43"/>
        <end position="62"/>
    </location>
</feature>
<feature type="compositionally biased region" description="Basic residues" evidence="1">
    <location>
        <begin position="130"/>
        <end position="146"/>
    </location>
</feature>
<dbReference type="AlphaFoldDB" id="A0AAV9GLD3"/>